<sequence>MKKKLIIMVGILIVSLFILTGCMETSTTSTKKDVEATLSMGNTLAENQPTPTDIDYSLERYNLIRRTYWVNGQRERANTFVCEIEKPLGYIALFLENGSCAGKFIVDGKISSLNSFLTPDSEYYEKNTSYSSESDLNIRSVDRYSNKWLPDVDGSYGSNDNGIFFFTPDGKYIEWTGTYLYSDIPFEVKDTVVTYKEAQ</sequence>
<protein>
    <recommendedName>
        <fullName evidence="2">Lipoprotein</fullName>
    </recommendedName>
</protein>
<dbReference type="PROSITE" id="PS51257">
    <property type="entry name" value="PROKAR_LIPOPROTEIN"/>
    <property type="match status" value="1"/>
</dbReference>
<accession>A0A8S5M6E8</accession>
<proteinExistence type="predicted"/>
<organism evidence="1">
    <name type="scientific">Myoviridae sp. ctCL221</name>
    <dbReference type="NCBI Taxonomy" id="2826630"/>
    <lineage>
        <taxon>Viruses</taxon>
        <taxon>Duplodnaviria</taxon>
        <taxon>Heunggongvirae</taxon>
        <taxon>Uroviricota</taxon>
        <taxon>Caudoviricetes</taxon>
    </lineage>
</organism>
<evidence type="ECO:0000313" key="1">
    <source>
        <dbReference type="EMBL" id="DAD77790.1"/>
    </source>
</evidence>
<name>A0A8S5M6E8_9CAUD</name>
<evidence type="ECO:0008006" key="2">
    <source>
        <dbReference type="Google" id="ProtNLM"/>
    </source>
</evidence>
<reference evidence="1" key="1">
    <citation type="journal article" date="2021" name="Proc. Natl. Acad. Sci. U.S.A.">
        <title>A Catalog of Tens of Thousands of Viruses from Human Metagenomes Reveals Hidden Associations with Chronic Diseases.</title>
        <authorList>
            <person name="Tisza M.J."/>
            <person name="Buck C.B."/>
        </authorList>
    </citation>
    <scope>NUCLEOTIDE SEQUENCE</scope>
    <source>
        <strain evidence="1">CtCL221</strain>
    </source>
</reference>
<dbReference type="EMBL" id="BK014833">
    <property type="protein sequence ID" value="DAD77790.1"/>
    <property type="molecule type" value="Genomic_DNA"/>
</dbReference>